<accession>A0A5M6CJW6</accession>
<protein>
    <submittedName>
        <fullName evidence="1">Uncharacterized protein</fullName>
    </submittedName>
</protein>
<keyword evidence="2" id="KW-1185">Reference proteome</keyword>
<name>A0A5M6CJW6_9BACT</name>
<dbReference type="EMBL" id="VWOX01000050">
    <property type="protein sequence ID" value="KAA5535414.1"/>
    <property type="molecule type" value="Genomic_DNA"/>
</dbReference>
<organism evidence="1 2">
    <name type="scientific">Roseiconus nitratireducens</name>
    <dbReference type="NCBI Taxonomy" id="2605748"/>
    <lineage>
        <taxon>Bacteria</taxon>
        <taxon>Pseudomonadati</taxon>
        <taxon>Planctomycetota</taxon>
        <taxon>Planctomycetia</taxon>
        <taxon>Pirellulales</taxon>
        <taxon>Pirellulaceae</taxon>
        <taxon>Roseiconus</taxon>
    </lineage>
</organism>
<sequence length="323" mass="37626">MRAATTIFLFMFGGYLFAEEHPNDTTSGKVFEALDNWDKALDKIERTPHAVVCRVGVLVIHRNGNPPTNQNKIWVSVKRGNESLQGRCDEWRSDGRVGEFWGQKIVDNGRTAFRYGRLDNTRSESELGKEEDIFEAYKKHRFASVKPFEMALTRPSFVRTGFNSSNRHVITDMLRQRKFVLGKFTDEGIEGTWHIPTRDGYSPWYGEVVITFGKEVDYLPIKVKWTTFMDDGKKHMYPETIETEWQEVDDLRVPGKVVVMIAPSGNEQIWEIEQRWKLGDSVKSRLIDFGADDWFEETRQLFDETWQREGFSLPLIPREVEDQ</sequence>
<reference evidence="1 2" key="1">
    <citation type="submission" date="2019-08" db="EMBL/GenBank/DDBJ databases">
        <authorList>
            <person name="Dhanesh K."/>
            <person name="Kumar G."/>
            <person name="Sasikala C."/>
            <person name="Venkata Ramana C."/>
        </authorList>
    </citation>
    <scope>NUCLEOTIDE SEQUENCE [LARGE SCALE GENOMIC DNA]</scope>
    <source>
        <strain evidence="1 2">JC645</strain>
    </source>
</reference>
<dbReference type="Proteomes" id="UP000324479">
    <property type="component" value="Unassembled WGS sequence"/>
</dbReference>
<evidence type="ECO:0000313" key="1">
    <source>
        <dbReference type="EMBL" id="KAA5535414.1"/>
    </source>
</evidence>
<gene>
    <name evidence="1" type="ORF">FYK55_28575</name>
</gene>
<evidence type="ECO:0000313" key="2">
    <source>
        <dbReference type="Proteomes" id="UP000324479"/>
    </source>
</evidence>
<comment type="caution">
    <text evidence="1">The sequence shown here is derived from an EMBL/GenBank/DDBJ whole genome shotgun (WGS) entry which is preliminary data.</text>
</comment>
<dbReference type="AlphaFoldDB" id="A0A5M6CJW6"/>
<proteinExistence type="predicted"/>
<dbReference type="RefSeq" id="WP_150080040.1">
    <property type="nucleotide sequence ID" value="NZ_VWOX01000050.1"/>
</dbReference>